<dbReference type="InterPro" id="IPR011044">
    <property type="entry name" value="Quino_amine_DH_bsu"/>
</dbReference>
<gene>
    <name evidence="1" type="ORF">NDN08_006841</name>
</gene>
<comment type="caution">
    <text evidence="1">The sequence shown here is derived from an EMBL/GenBank/DDBJ whole genome shotgun (WGS) entry which is preliminary data.</text>
</comment>
<evidence type="ECO:0000313" key="2">
    <source>
        <dbReference type="Proteomes" id="UP001157974"/>
    </source>
</evidence>
<organism evidence="1 2">
    <name type="scientific">Rhodosorus marinus</name>
    <dbReference type="NCBI Taxonomy" id="101924"/>
    <lineage>
        <taxon>Eukaryota</taxon>
        <taxon>Rhodophyta</taxon>
        <taxon>Stylonematophyceae</taxon>
        <taxon>Stylonematales</taxon>
        <taxon>Stylonemataceae</taxon>
        <taxon>Rhodosorus</taxon>
    </lineage>
</organism>
<sequence>MVGFVEMVSLSTRRQTRVGMSTRTPVFKVKVVDRIDHDCFAFTQGLAFDDNGDLFESTGMHGESEIRRLDPDSGEILQREALEYKRFGEGVTISRGHVLQLTWRSGVGFIRDRQTLKEIDTWEFEGDGWGITTDDSDNLLFLTDGTEIIRILDATTLRPIRSMAVTDGTRPIKLLNDIQFIEGELWANVWMSDVLAVIDATTGSVNRWIDLRGLLVQSSVAPKVRPDVLNGLAYDPTKKRVLVTGKYWPQMFYVEVNNEPIDGLIEDINQSFVDLNWLRWFTKAMNID</sequence>
<dbReference type="EMBL" id="JAMWBK010000009">
    <property type="protein sequence ID" value="KAJ8902436.1"/>
    <property type="molecule type" value="Genomic_DNA"/>
</dbReference>
<reference evidence="1 2" key="1">
    <citation type="journal article" date="2023" name="Nat. Commun.">
        <title>Origin of minicircular mitochondrial genomes in red algae.</title>
        <authorList>
            <person name="Lee Y."/>
            <person name="Cho C.H."/>
            <person name="Lee Y.M."/>
            <person name="Park S.I."/>
            <person name="Yang J.H."/>
            <person name="West J.A."/>
            <person name="Bhattacharya D."/>
            <person name="Yoon H.S."/>
        </authorList>
    </citation>
    <scope>NUCLEOTIDE SEQUENCE [LARGE SCALE GENOMIC DNA]</scope>
    <source>
        <strain evidence="1 2">CCMP1338</strain>
        <tissue evidence="1">Whole cell</tissue>
    </source>
</reference>
<name>A0AAV8UIU1_9RHOD</name>
<dbReference type="InterPro" id="IPR015943">
    <property type="entry name" value="WD40/YVTN_repeat-like_dom_sf"/>
</dbReference>
<evidence type="ECO:0008006" key="3">
    <source>
        <dbReference type="Google" id="ProtNLM"/>
    </source>
</evidence>
<dbReference type="Pfam" id="PF05096">
    <property type="entry name" value="Glu_cyclase_2"/>
    <property type="match status" value="1"/>
</dbReference>
<dbReference type="SUPFAM" id="SSF50969">
    <property type="entry name" value="YVTN repeat-like/Quinoprotein amine dehydrogenase"/>
    <property type="match status" value="1"/>
</dbReference>
<evidence type="ECO:0000313" key="1">
    <source>
        <dbReference type="EMBL" id="KAJ8902436.1"/>
    </source>
</evidence>
<accession>A0AAV8UIU1</accession>
<dbReference type="GO" id="GO:0016603">
    <property type="term" value="F:glutaminyl-peptide cyclotransferase activity"/>
    <property type="evidence" value="ECO:0007669"/>
    <property type="project" value="InterPro"/>
</dbReference>
<dbReference type="PANTHER" id="PTHR31270">
    <property type="entry name" value="GLUTAMINYL-PEPTIDE CYCLOTRANSFERASE"/>
    <property type="match status" value="1"/>
</dbReference>
<dbReference type="Proteomes" id="UP001157974">
    <property type="component" value="Unassembled WGS sequence"/>
</dbReference>
<dbReference type="PANTHER" id="PTHR31270:SF1">
    <property type="entry name" value="GLUTAMINYL-PEPTIDE CYCLOTRANSFERASE"/>
    <property type="match status" value="1"/>
</dbReference>
<keyword evidence="2" id="KW-1185">Reference proteome</keyword>
<proteinExistence type="predicted"/>
<dbReference type="Gene3D" id="2.130.10.10">
    <property type="entry name" value="YVTN repeat-like/Quinoprotein amine dehydrogenase"/>
    <property type="match status" value="1"/>
</dbReference>
<dbReference type="InterPro" id="IPR007788">
    <property type="entry name" value="QCT"/>
</dbReference>
<dbReference type="AlphaFoldDB" id="A0AAV8UIU1"/>
<protein>
    <recommendedName>
        <fullName evidence="3">Glutamine cyclotransferase</fullName>
    </recommendedName>
</protein>